<dbReference type="FunFam" id="2.30.30.140:FF:000008">
    <property type="entry name" value="Bromodomain containing 1, isoform CRA_b"/>
    <property type="match status" value="1"/>
</dbReference>
<evidence type="ECO:0000313" key="3">
    <source>
        <dbReference type="Proteomes" id="UP000507470"/>
    </source>
</evidence>
<organism evidence="2 3">
    <name type="scientific">Mytilus coruscus</name>
    <name type="common">Sea mussel</name>
    <dbReference type="NCBI Taxonomy" id="42192"/>
    <lineage>
        <taxon>Eukaryota</taxon>
        <taxon>Metazoa</taxon>
        <taxon>Spiralia</taxon>
        <taxon>Lophotrochozoa</taxon>
        <taxon>Mollusca</taxon>
        <taxon>Bivalvia</taxon>
        <taxon>Autobranchia</taxon>
        <taxon>Pteriomorphia</taxon>
        <taxon>Mytilida</taxon>
        <taxon>Mytiloidea</taxon>
        <taxon>Mytilidae</taxon>
        <taxon>Mytilinae</taxon>
        <taxon>Mytilus</taxon>
    </lineage>
</organism>
<evidence type="ECO:0000313" key="2">
    <source>
        <dbReference type="EMBL" id="CAC5409848.1"/>
    </source>
</evidence>
<dbReference type="PROSITE" id="PS50812">
    <property type="entry name" value="PWWP"/>
    <property type="match status" value="1"/>
</dbReference>
<sequence>MPMVQQKRNKSAQETEMKHCESTYVLKHKINSVTEMLECLRDDRNEIGRARRSTSCDSEELIPLEPLDLVWAKCRGYPWYPALIINPKMPKTGYFHNGVPIPVPPEDVLLLQRKYDEHVYLILFFDTKRTWQWLPRNKLEPLGVDSGLDKAKLLENRKPNVRKAVQRAYEKAILHRCSVTGEPNPLSGDSEIDEIE</sequence>
<protein>
    <submittedName>
        <fullName evidence="2">BRPF1</fullName>
    </submittedName>
</protein>
<dbReference type="SMART" id="SM00293">
    <property type="entry name" value="PWWP"/>
    <property type="match status" value="1"/>
</dbReference>
<dbReference type="InterPro" id="IPR000313">
    <property type="entry name" value="PWWP_dom"/>
</dbReference>
<dbReference type="EMBL" id="CACVKT020007648">
    <property type="protein sequence ID" value="CAC5409848.1"/>
    <property type="molecule type" value="Genomic_DNA"/>
</dbReference>
<reference evidence="2 3" key="1">
    <citation type="submission" date="2020-06" db="EMBL/GenBank/DDBJ databases">
        <authorList>
            <person name="Li R."/>
            <person name="Bekaert M."/>
        </authorList>
    </citation>
    <scope>NUCLEOTIDE SEQUENCE [LARGE SCALE GENOMIC DNA]</scope>
    <source>
        <strain evidence="3">wild</strain>
    </source>
</reference>
<gene>
    <name evidence="2" type="ORF">MCOR_43084</name>
</gene>
<keyword evidence="3" id="KW-1185">Reference proteome</keyword>
<dbReference type="Gene3D" id="2.30.30.140">
    <property type="match status" value="1"/>
</dbReference>
<evidence type="ECO:0000259" key="1">
    <source>
        <dbReference type="PROSITE" id="PS50812"/>
    </source>
</evidence>
<name>A0A6J8DMN6_MYTCO</name>
<dbReference type="Proteomes" id="UP000507470">
    <property type="component" value="Unassembled WGS sequence"/>
</dbReference>
<dbReference type="OrthoDB" id="20839at2759"/>
<accession>A0A6J8DMN6</accession>
<dbReference type="Pfam" id="PF00855">
    <property type="entry name" value="PWWP"/>
    <property type="match status" value="1"/>
</dbReference>
<dbReference type="AlphaFoldDB" id="A0A6J8DMN6"/>
<dbReference type="SUPFAM" id="SSF63748">
    <property type="entry name" value="Tudor/PWWP/MBT"/>
    <property type="match status" value="1"/>
</dbReference>
<dbReference type="CDD" id="cd05839">
    <property type="entry name" value="PWWP_BRPF"/>
    <property type="match status" value="1"/>
</dbReference>
<feature type="domain" description="PWWP" evidence="1">
    <location>
        <begin position="66"/>
        <end position="145"/>
    </location>
</feature>
<proteinExistence type="predicted"/>